<accession>A0A6G9QHS2</accession>
<dbReference type="InterPro" id="IPR011006">
    <property type="entry name" value="CheY-like_superfamily"/>
</dbReference>
<dbReference type="SUPFAM" id="SSF52172">
    <property type="entry name" value="CheY-like"/>
    <property type="match status" value="1"/>
</dbReference>
<dbReference type="EMBL" id="CP050313">
    <property type="protein sequence ID" value="QIR14012.1"/>
    <property type="molecule type" value="Genomic_DNA"/>
</dbReference>
<keyword evidence="1 6" id="KW-0597">Phosphoprotein</keyword>
<dbReference type="GO" id="GO:0006355">
    <property type="term" value="P:regulation of DNA-templated transcription"/>
    <property type="evidence" value="ECO:0007669"/>
    <property type="project" value="TreeGrafter"/>
</dbReference>
<dbReference type="Gene3D" id="3.60.40.10">
    <property type="entry name" value="PPM-type phosphatase domain"/>
    <property type="match status" value="1"/>
</dbReference>
<dbReference type="GO" id="GO:0032993">
    <property type="term" value="C:protein-DNA complex"/>
    <property type="evidence" value="ECO:0007669"/>
    <property type="project" value="TreeGrafter"/>
</dbReference>
<keyword evidence="9" id="KW-1185">Reference proteome</keyword>
<dbReference type="GO" id="GO:0005829">
    <property type="term" value="C:cytosol"/>
    <property type="evidence" value="ECO:0007669"/>
    <property type="project" value="TreeGrafter"/>
</dbReference>
<evidence type="ECO:0000313" key="9">
    <source>
        <dbReference type="Proteomes" id="UP000502608"/>
    </source>
</evidence>
<dbReference type="Proteomes" id="UP000502608">
    <property type="component" value="Chromosome"/>
</dbReference>
<evidence type="ECO:0000313" key="8">
    <source>
        <dbReference type="EMBL" id="QIR14012.1"/>
    </source>
</evidence>
<dbReference type="KEGG" id="saes:HBH39_05440"/>
<feature type="domain" description="Response regulatory" evidence="7">
    <location>
        <begin position="7"/>
        <end position="121"/>
    </location>
</feature>
<sequence>MALTDVSVLLVEDDPVFSQLMRDFLDTQGARVEFAIDGLQGLKLFNEHVFDVVIADLNMPKMGGLPMLRQMMTINPQLPAIVISANDVMSDVIEALRIGASDYLIKPVTDLFVVEAAIQQALASAKSEFAAKANDGSDDFSQQFADLSYYELNQNLLLLEQNSQAAKNVQQQLFPASHIQYPNAAINYSLFKNNDVSAYFIDSTMVDDDHLVMYMAHFLPEDNRSAFGCVLLSSFVNDKLKRFRIGQSSILLNPAEMLTYLNDKMMNSGLHLFANMVYVCIDLRSFDTTIAQAGEGLRCYLRNVSGLAPLALPKCQPIGSVLCKVQMTHERRLMPGESICIGTCEQQHQQLLLDDQFKGLVFDKTIVAGGFMQLDVS</sequence>
<dbReference type="AlphaFoldDB" id="A0A6G9QHS2"/>
<evidence type="ECO:0000256" key="5">
    <source>
        <dbReference type="ARBA" id="ARBA00023163"/>
    </source>
</evidence>
<dbReference type="InterPro" id="IPR036457">
    <property type="entry name" value="PPM-type-like_dom_sf"/>
</dbReference>
<evidence type="ECO:0000256" key="1">
    <source>
        <dbReference type="ARBA" id="ARBA00022553"/>
    </source>
</evidence>
<evidence type="ECO:0000256" key="6">
    <source>
        <dbReference type="PROSITE-ProRule" id="PRU00169"/>
    </source>
</evidence>
<proteinExistence type="predicted"/>
<dbReference type="PANTHER" id="PTHR48111">
    <property type="entry name" value="REGULATOR OF RPOS"/>
    <property type="match status" value="1"/>
</dbReference>
<evidence type="ECO:0000259" key="7">
    <source>
        <dbReference type="PROSITE" id="PS50110"/>
    </source>
</evidence>
<dbReference type="InterPro" id="IPR039420">
    <property type="entry name" value="WalR-like"/>
</dbReference>
<evidence type="ECO:0000256" key="4">
    <source>
        <dbReference type="ARBA" id="ARBA00023125"/>
    </source>
</evidence>
<organism evidence="8 9">
    <name type="scientific">Shewanella aestuarii</name>
    <dbReference type="NCBI Taxonomy" id="1028752"/>
    <lineage>
        <taxon>Bacteria</taxon>
        <taxon>Pseudomonadati</taxon>
        <taxon>Pseudomonadota</taxon>
        <taxon>Gammaproteobacteria</taxon>
        <taxon>Alteromonadales</taxon>
        <taxon>Shewanellaceae</taxon>
        <taxon>Shewanella</taxon>
    </lineage>
</organism>
<protein>
    <submittedName>
        <fullName evidence="8">Response regulator</fullName>
    </submittedName>
</protein>
<name>A0A6G9QHS2_9GAMM</name>
<evidence type="ECO:0000256" key="3">
    <source>
        <dbReference type="ARBA" id="ARBA00023015"/>
    </source>
</evidence>
<keyword evidence="2" id="KW-0902">Two-component regulatory system</keyword>
<reference evidence="8 9" key="1">
    <citation type="submission" date="2020-03" db="EMBL/GenBank/DDBJ databases">
        <title>Complete genome sequence of Shewanella sp.</title>
        <authorList>
            <person name="Kim Y.-S."/>
            <person name="Kim S.-J."/>
            <person name="Jung H.-K."/>
            <person name="Kim K.-H."/>
        </authorList>
    </citation>
    <scope>NUCLEOTIDE SEQUENCE [LARGE SCALE GENOMIC DNA]</scope>
    <source>
        <strain evidence="8 9">PN3F2</strain>
    </source>
</reference>
<feature type="modified residue" description="4-aspartylphosphate" evidence="6">
    <location>
        <position position="56"/>
    </location>
</feature>
<dbReference type="Gene3D" id="3.40.50.2300">
    <property type="match status" value="1"/>
</dbReference>
<dbReference type="GO" id="GO:0000156">
    <property type="term" value="F:phosphorelay response regulator activity"/>
    <property type="evidence" value="ECO:0007669"/>
    <property type="project" value="TreeGrafter"/>
</dbReference>
<dbReference type="InterPro" id="IPR001932">
    <property type="entry name" value="PPM-type_phosphatase-like_dom"/>
</dbReference>
<dbReference type="GO" id="GO:0000976">
    <property type="term" value="F:transcription cis-regulatory region binding"/>
    <property type="evidence" value="ECO:0007669"/>
    <property type="project" value="TreeGrafter"/>
</dbReference>
<gene>
    <name evidence="8" type="ORF">HBH39_05440</name>
</gene>
<dbReference type="PANTHER" id="PTHR48111:SF1">
    <property type="entry name" value="TWO-COMPONENT RESPONSE REGULATOR ORR33"/>
    <property type="match status" value="1"/>
</dbReference>
<dbReference type="SMART" id="SM00448">
    <property type="entry name" value="REC"/>
    <property type="match status" value="1"/>
</dbReference>
<dbReference type="InterPro" id="IPR001789">
    <property type="entry name" value="Sig_transdc_resp-reg_receiver"/>
</dbReference>
<dbReference type="PROSITE" id="PS50110">
    <property type="entry name" value="RESPONSE_REGULATORY"/>
    <property type="match status" value="1"/>
</dbReference>
<evidence type="ECO:0000256" key="2">
    <source>
        <dbReference type="ARBA" id="ARBA00023012"/>
    </source>
</evidence>
<keyword evidence="4" id="KW-0238">DNA-binding</keyword>
<keyword evidence="3" id="KW-0805">Transcription regulation</keyword>
<keyword evidence="5" id="KW-0804">Transcription</keyword>
<dbReference type="Pfam" id="PF07228">
    <property type="entry name" value="SpoIIE"/>
    <property type="match status" value="1"/>
</dbReference>
<dbReference type="Pfam" id="PF00072">
    <property type="entry name" value="Response_reg"/>
    <property type="match status" value="1"/>
</dbReference>
<dbReference type="RefSeq" id="WP_167676315.1">
    <property type="nucleotide sequence ID" value="NZ_CP050313.1"/>
</dbReference>